<comment type="catalytic activity">
    <reaction evidence="1">
        <text>ATP + protein L-histidine = ADP + protein N-phospho-L-histidine.</text>
        <dbReference type="EC" id="2.7.13.3"/>
    </reaction>
</comment>
<dbReference type="PROSITE" id="PS50109">
    <property type="entry name" value="HIS_KIN"/>
    <property type="match status" value="1"/>
</dbReference>
<feature type="domain" description="Histidine kinase" evidence="12">
    <location>
        <begin position="247"/>
        <end position="441"/>
    </location>
</feature>
<organism evidence="13 14">
    <name type="scientific">Sphingomonas panacis</name>
    <dbReference type="NCBI Taxonomy" id="1560345"/>
    <lineage>
        <taxon>Bacteria</taxon>
        <taxon>Pseudomonadati</taxon>
        <taxon>Pseudomonadota</taxon>
        <taxon>Alphaproteobacteria</taxon>
        <taxon>Sphingomonadales</taxon>
        <taxon>Sphingomonadaceae</taxon>
        <taxon>Sphingomonas</taxon>
    </lineage>
</organism>
<keyword evidence="5" id="KW-0808">Transferase</keyword>
<dbReference type="SMART" id="SM00387">
    <property type="entry name" value="HATPase_c"/>
    <property type="match status" value="1"/>
</dbReference>
<dbReference type="PANTHER" id="PTHR45436">
    <property type="entry name" value="SENSOR HISTIDINE KINASE YKOH"/>
    <property type="match status" value="1"/>
</dbReference>
<keyword evidence="8 11" id="KW-1133">Transmembrane helix</keyword>
<dbReference type="AlphaFoldDB" id="A0A1B3ZC46"/>
<keyword evidence="6 11" id="KW-0812">Transmembrane</keyword>
<dbReference type="InterPro" id="IPR005467">
    <property type="entry name" value="His_kinase_dom"/>
</dbReference>
<evidence type="ECO:0000256" key="2">
    <source>
        <dbReference type="ARBA" id="ARBA00004141"/>
    </source>
</evidence>
<dbReference type="SUPFAM" id="SSF55874">
    <property type="entry name" value="ATPase domain of HSP90 chaperone/DNA topoisomerase II/histidine kinase"/>
    <property type="match status" value="1"/>
</dbReference>
<dbReference type="InterPro" id="IPR036890">
    <property type="entry name" value="HATPase_C_sf"/>
</dbReference>
<evidence type="ECO:0000256" key="4">
    <source>
        <dbReference type="ARBA" id="ARBA00022553"/>
    </source>
</evidence>
<dbReference type="Pfam" id="PF00512">
    <property type="entry name" value="HisKA"/>
    <property type="match status" value="1"/>
</dbReference>
<accession>A0A1B3ZC46</accession>
<keyword evidence="14" id="KW-1185">Reference proteome</keyword>
<feature type="transmembrane region" description="Helical" evidence="11">
    <location>
        <begin position="156"/>
        <end position="185"/>
    </location>
</feature>
<dbReference type="InterPro" id="IPR036097">
    <property type="entry name" value="HisK_dim/P_sf"/>
</dbReference>
<reference evidence="13 14" key="1">
    <citation type="submission" date="2016-01" db="EMBL/GenBank/DDBJ databases">
        <title>Complete genome and mega plasmid sequence of Sphingomonas panacis DCY99 elicits systemic resistance in rice to Xanthomonas oryzae.</title>
        <authorList>
            <person name="Kim Y.J."/>
            <person name="Yang D.C."/>
            <person name="Sing P."/>
        </authorList>
    </citation>
    <scope>NUCLEOTIDE SEQUENCE [LARGE SCALE GENOMIC DNA]</scope>
    <source>
        <strain evidence="13 14">DCY99</strain>
    </source>
</reference>
<evidence type="ECO:0000256" key="1">
    <source>
        <dbReference type="ARBA" id="ARBA00000085"/>
    </source>
</evidence>
<dbReference type="EC" id="2.7.13.3" evidence="3"/>
<evidence type="ECO:0000256" key="7">
    <source>
        <dbReference type="ARBA" id="ARBA00022777"/>
    </source>
</evidence>
<dbReference type="GO" id="GO:0000155">
    <property type="term" value="F:phosphorelay sensor kinase activity"/>
    <property type="evidence" value="ECO:0007669"/>
    <property type="project" value="InterPro"/>
</dbReference>
<dbReference type="OrthoDB" id="9809329at2"/>
<keyword evidence="9" id="KW-0902">Two-component regulatory system</keyword>
<feature type="transmembrane region" description="Helical" evidence="11">
    <location>
        <begin position="13"/>
        <end position="36"/>
    </location>
</feature>
<dbReference type="SUPFAM" id="SSF47384">
    <property type="entry name" value="Homodimeric domain of signal transducing histidine kinase"/>
    <property type="match status" value="1"/>
</dbReference>
<protein>
    <recommendedName>
        <fullName evidence="3">histidine kinase</fullName>
        <ecNumber evidence="3">2.7.13.3</ecNumber>
    </recommendedName>
</protein>
<evidence type="ECO:0000256" key="9">
    <source>
        <dbReference type="ARBA" id="ARBA00023012"/>
    </source>
</evidence>
<dbReference type="CDD" id="cd00082">
    <property type="entry name" value="HisKA"/>
    <property type="match status" value="1"/>
</dbReference>
<keyword evidence="4" id="KW-0597">Phosphoprotein</keyword>
<evidence type="ECO:0000256" key="11">
    <source>
        <dbReference type="SAM" id="Phobius"/>
    </source>
</evidence>
<gene>
    <name evidence="13" type="ORF">AWL63_14640</name>
</gene>
<dbReference type="Gene3D" id="3.30.565.10">
    <property type="entry name" value="Histidine kinase-like ATPase, C-terminal domain"/>
    <property type="match status" value="1"/>
</dbReference>
<dbReference type="EMBL" id="CP014168">
    <property type="protein sequence ID" value="AOH85008.1"/>
    <property type="molecule type" value="Genomic_DNA"/>
</dbReference>
<keyword evidence="7 13" id="KW-0418">Kinase</keyword>
<dbReference type="InterPro" id="IPR004358">
    <property type="entry name" value="Sig_transdc_His_kin-like_C"/>
</dbReference>
<evidence type="ECO:0000256" key="5">
    <source>
        <dbReference type="ARBA" id="ARBA00022679"/>
    </source>
</evidence>
<dbReference type="CDD" id="cd00075">
    <property type="entry name" value="HATPase"/>
    <property type="match status" value="1"/>
</dbReference>
<dbReference type="InterPro" id="IPR050428">
    <property type="entry name" value="TCS_sensor_his_kinase"/>
</dbReference>
<dbReference type="Gene3D" id="1.10.287.130">
    <property type="match status" value="1"/>
</dbReference>
<dbReference type="Proteomes" id="UP000094256">
    <property type="component" value="Chromosome"/>
</dbReference>
<evidence type="ECO:0000259" key="12">
    <source>
        <dbReference type="PROSITE" id="PS50109"/>
    </source>
</evidence>
<dbReference type="PRINTS" id="PR00344">
    <property type="entry name" value="BCTRLSENSOR"/>
</dbReference>
<dbReference type="STRING" id="1560345.AWL63_14640"/>
<evidence type="ECO:0000313" key="14">
    <source>
        <dbReference type="Proteomes" id="UP000094256"/>
    </source>
</evidence>
<dbReference type="GO" id="GO:0005886">
    <property type="term" value="C:plasma membrane"/>
    <property type="evidence" value="ECO:0007669"/>
    <property type="project" value="TreeGrafter"/>
</dbReference>
<dbReference type="SMART" id="SM00388">
    <property type="entry name" value="HisKA"/>
    <property type="match status" value="1"/>
</dbReference>
<dbReference type="RefSeq" id="WP_069205557.1">
    <property type="nucleotide sequence ID" value="NZ_CP014168.1"/>
</dbReference>
<evidence type="ECO:0000313" key="13">
    <source>
        <dbReference type="EMBL" id="AOH85008.1"/>
    </source>
</evidence>
<evidence type="ECO:0000256" key="6">
    <source>
        <dbReference type="ARBA" id="ARBA00022692"/>
    </source>
</evidence>
<proteinExistence type="predicted"/>
<evidence type="ECO:0000256" key="10">
    <source>
        <dbReference type="ARBA" id="ARBA00023136"/>
    </source>
</evidence>
<evidence type="ECO:0000256" key="8">
    <source>
        <dbReference type="ARBA" id="ARBA00022989"/>
    </source>
</evidence>
<comment type="subcellular location">
    <subcellularLocation>
        <location evidence="2">Membrane</location>
        <topology evidence="2">Multi-pass membrane protein</topology>
    </subcellularLocation>
</comment>
<dbReference type="InterPro" id="IPR003594">
    <property type="entry name" value="HATPase_dom"/>
</dbReference>
<sequence>MIVARPKSLKRRLIVRLLAFQLGIPFVLAIVFAMWLSRADDGGILMTPKFARVAATAIHRSPDGRLRVEETRDLAEMRRTAPDFWFMARSGRGEIVGTGSVPAAYREFGRYFEAGKPVFSDGATPSRIPLVVLWNITGPAGEFTVMGKGDTFSATFMVLLLSNLLLLPILGLITIVTIAVTPFIVRRALAGLSVIAEEAQGINIDRRGSRLPVADIPSEVVPLVLAVNGALERLDQGYERHQRFIADAAHELRTPIAILQAKIEAADAPVVAYALSRDVARLATLTEQLLDIQRADRGAPMAPVDLASLARRVIGDLAPLVIASGGELAVVVVRNGSVLGDAPAMERVLANLVQNAIEHGGRMVTIHVDGPVMEVEDDGPGIPEEERERVFEPFHRLRARQTGAGLGLNLVRQIMDRHRGRVEAHDAPNGGTIMRLEFVER</sequence>
<keyword evidence="10 11" id="KW-0472">Membrane</keyword>
<dbReference type="Pfam" id="PF02518">
    <property type="entry name" value="HATPase_c"/>
    <property type="match status" value="1"/>
</dbReference>
<dbReference type="InterPro" id="IPR003661">
    <property type="entry name" value="HisK_dim/P_dom"/>
</dbReference>
<dbReference type="KEGG" id="span:AWL63_14640"/>
<dbReference type="PANTHER" id="PTHR45436:SF15">
    <property type="entry name" value="SENSOR HISTIDINE KINASE CUSS"/>
    <property type="match status" value="1"/>
</dbReference>
<name>A0A1B3ZC46_9SPHN</name>
<evidence type="ECO:0000256" key="3">
    <source>
        <dbReference type="ARBA" id="ARBA00012438"/>
    </source>
</evidence>